<comment type="caution">
    <text evidence="1">The sequence shown here is derived from an EMBL/GenBank/DDBJ whole genome shotgun (WGS) entry which is preliminary data.</text>
</comment>
<dbReference type="AlphaFoldDB" id="A0AAV9XXT9"/>
<name>A0AAV9XXT9_9PEZI</name>
<evidence type="ECO:0000313" key="2">
    <source>
        <dbReference type="Proteomes" id="UP001365542"/>
    </source>
</evidence>
<keyword evidence="2" id="KW-1185">Reference proteome</keyword>
<dbReference type="InterPro" id="IPR032675">
    <property type="entry name" value="LRR_dom_sf"/>
</dbReference>
<dbReference type="Proteomes" id="UP001365542">
    <property type="component" value="Unassembled WGS sequence"/>
</dbReference>
<dbReference type="Gene3D" id="3.80.10.10">
    <property type="entry name" value="Ribonuclease Inhibitor"/>
    <property type="match status" value="1"/>
</dbReference>
<dbReference type="EMBL" id="JAVHJO010000001">
    <property type="protein sequence ID" value="KAK6544623.1"/>
    <property type="molecule type" value="Genomic_DNA"/>
</dbReference>
<evidence type="ECO:0008006" key="3">
    <source>
        <dbReference type="Google" id="ProtNLM"/>
    </source>
</evidence>
<evidence type="ECO:0000313" key="1">
    <source>
        <dbReference type="EMBL" id="KAK6544623.1"/>
    </source>
</evidence>
<organism evidence="1 2">
    <name type="scientific">Orbilia ellipsospora</name>
    <dbReference type="NCBI Taxonomy" id="2528407"/>
    <lineage>
        <taxon>Eukaryota</taxon>
        <taxon>Fungi</taxon>
        <taxon>Dikarya</taxon>
        <taxon>Ascomycota</taxon>
        <taxon>Pezizomycotina</taxon>
        <taxon>Orbiliomycetes</taxon>
        <taxon>Orbiliales</taxon>
        <taxon>Orbiliaceae</taxon>
        <taxon>Orbilia</taxon>
    </lineage>
</organism>
<proteinExistence type="predicted"/>
<accession>A0AAV9XXT9</accession>
<reference evidence="1 2" key="1">
    <citation type="submission" date="2019-10" db="EMBL/GenBank/DDBJ databases">
        <authorList>
            <person name="Palmer J.M."/>
        </authorList>
    </citation>
    <scope>NUCLEOTIDE SEQUENCE [LARGE SCALE GENOMIC DNA]</scope>
    <source>
        <strain evidence="1 2">TWF694</strain>
    </source>
</reference>
<sequence length="465" mass="53220">MYESQLRNLFSIRFKFWSKLQARIFARPSVQASPTKFPRVNAFRCTEAMPTLLSLPSEILSLICNQVARLDIGYVDALYFNRAPASGDLAAVSRTCRLLHQVVEPMLYRCITTHKKFFCLFRTLVTREDLTSHVKRAYMDGWNYQKTIEPLYEEREVVKQLARQLSHDKDGNIRLLNSESVEWAMKDPFQIVDLVDEYHNEDEVGKLFLALTLLLLPRLEYLDLVLHYNLETDLYAQNHFQFLTEIVFKHWDTKYGIDLSEINGLLAAAPNVRVLRGFMVASVGDVVCHKSVRELYLVDSTIDADGLILIMNSFPFLEVFTYESGGTMVGDVEARPCDFTDALIQRNDTLRHVSIDLINSDECGDPSGALQSLQSMQVLETLQLDVPSIYTRNREEFTTDGNRIINLLPSSIKSLSLVHIDPRLRQDSLRLAQVAPKRFPHLKQVTFSKGDPALCEELNKAFLSE</sequence>
<protein>
    <recommendedName>
        <fullName evidence="3">F-box domain-containing protein</fullName>
    </recommendedName>
</protein>
<gene>
    <name evidence="1" type="ORF">TWF694_001312</name>
</gene>